<accession>A0AAN9BAF3</accession>
<evidence type="ECO:0000313" key="1">
    <source>
        <dbReference type="EMBL" id="KAK7101902.1"/>
    </source>
</evidence>
<keyword evidence="2" id="KW-1185">Reference proteome</keyword>
<evidence type="ECO:0000313" key="2">
    <source>
        <dbReference type="Proteomes" id="UP001374579"/>
    </source>
</evidence>
<comment type="caution">
    <text evidence="1">The sequence shown here is derived from an EMBL/GenBank/DDBJ whole genome shotgun (WGS) entry which is preliminary data.</text>
</comment>
<name>A0AAN9BAF3_9CAEN</name>
<sequence>MSSRQFTLSSFQQEKLKYYFKFFQPNEQNVLDEGSLAKFMKRVLEYTGWDPKSSDAREIEEVHEAFFEILFDKTAGGRPYYEAAHLITLEDWLAVWTRLIPGCKGMMNFPVWLRLLPKTLFRMMDRDKDAEIAESELCDFYLHMVNLPEDEAKANSHLAYAQMTDNGRYPLNMDGYEQIFSNFLLGQTPHGPGRHIFGCFEHSVDKTPFRLIKPASVDEDMEREVKVYLEKRPKRMSLNAM</sequence>
<gene>
    <name evidence="1" type="ORF">V1264_020211</name>
</gene>
<dbReference type="Proteomes" id="UP001374579">
    <property type="component" value="Unassembled WGS sequence"/>
</dbReference>
<dbReference type="SUPFAM" id="SSF47473">
    <property type="entry name" value="EF-hand"/>
    <property type="match status" value="1"/>
</dbReference>
<protein>
    <recommendedName>
        <fullName evidence="3">Sarcoplasmic calcium-binding proteins I, III, and IV</fullName>
    </recommendedName>
</protein>
<reference evidence="1 2" key="1">
    <citation type="submission" date="2024-02" db="EMBL/GenBank/DDBJ databases">
        <title>Chromosome-scale genome assembly of the rough periwinkle Littorina saxatilis.</title>
        <authorList>
            <person name="De Jode A."/>
            <person name="Faria R."/>
            <person name="Formenti G."/>
            <person name="Sims Y."/>
            <person name="Smith T.P."/>
            <person name="Tracey A."/>
            <person name="Wood J.M.D."/>
            <person name="Zagrodzka Z.B."/>
            <person name="Johannesson K."/>
            <person name="Butlin R.K."/>
            <person name="Leder E.H."/>
        </authorList>
    </citation>
    <scope>NUCLEOTIDE SEQUENCE [LARGE SCALE GENOMIC DNA]</scope>
    <source>
        <strain evidence="1">Snail1</strain>
        <tissue evidence="1">Muscle</tissue>
    </source>
</reference>
<organism evidence="1 2">
    <name type="scientific">Littorina saxatilis</name>
    <dbReference type="NCBI Taxonomy" id="31220"/>
    <lineage>
        <taxon>Eukaryota</taxon>
        <taxon>Metazoa</taxon>
        <taxon>Spiralia</taxon>
        <taxon>Lophotrochozoa</taxon>
        <taxon>Mollusca</taxon>
        <taxon>Gastropoda</taxon>
        <taxon>Caenogastropoda</taxon>
        <taxon>Littorinimorpha</taxon>
        <taxon>Littorinoidea</taxon>
        <taxon>Littorinidae</taxon>
        <taxon>Littorina</taxon>
    </lineage>
</organism>
<dbReference type="EMBL" id="JBAMIC010000010">
    <property type="protein sequence ID" value="KAK7101902.1"/>
    <property type="molecule type" value="Genomic_DNA"/>
</dbReference>
<dbReference type="InterPro" id="IPR011992">
    <property type="entry name" value="EF-hand-dom_pair"/>
</dbReference>
<dbReference type="AlphaFoldDB" id="A0AAN9BAF3"/>
<proteinExistence type="predicted"/>
<dbReference type="Gene3D" id="1.10.238.10">
    <property type="entry name" value="EF-hand"/>
    <property type="match status" value="1"/>
</dbReference>
<evidence type="ECO:0008006" key="3">
    <source>
        <dbReference type="Google" id="ProtNLM"/>
    </source>
</evidence>